<dbReference type="EMBL" id="BGZK01000033">
    <property type="protein sequence ID" value="GBP08887.1"/>
    <property type="molecule type" value="Genomic_DNA"/>
</dbReference>
<comment type="caution">
    <text evidence="2">The sequence shown here is derived from an EMBL/GenBank/DDBJ whole genome shotgun (WGS) entry which is preliminary data.</text>
</comment>
<protein>
    <submittedName>
        <fullName evidence="2">Uncharacterized protein</fullName>
    </submittedName>
</protein>
<evidence type="ECO:0000313" key="3">
    <source>
        <dbReference type="Proteomes" id="UP000299102"/>
    </source>
</evidence>
<reference evidence="2 3" key="1">
    <citation type="journal article" date="2019" name="Commun. Biol.">
        <title>The bagworm genome reveals a unique fibroin gene that provides high tensile strength.</title>
        <authorList>
            <person name="Kono N."/>
            <person name="Nakamura H."/>
            <person name="Ohtoshi R."/>
            <person name="Tomita M."/>
            <person name="Numata K."/>
            <person name="Arakawa K."/>
        </authorList>
    </citation>
    <scope>NUCLEOTIDE SEQUENCE [LARGE SCALE GENOMIC DNA]</scope>
</reference>
<dbReference type="AlphaFoldDB" id="A0A4C1T624"/>
<accession>A0A4C1T624</accession>
<proteinExistence type="predicted"/>
<sequence length="125" mass="13745">MYNGRHGECLSRAEAAARVGDRPLSWRATTSPRPRSTPKDTPAGDPPDAPRTYIRDNNIIIPNFHLLNLYIRIEVAIAVHPLCGGRFECRAFGVKSVFHLLVCACGGRTRRRGPDAVLSQLPGGR</sequence>
<evidence type="ECO:0000256" key="1">
    <source>
        <dbReference type="SAM" id="MobiDB-lite"/>
    </source>
</evidence>
<feature type="region of interest" description="Disordered" evidence="1">
    <location>
        <begin position="14"/>
        <end position="51"/>
    </location>
</feature>
<name>A0A4C1T624_EUMVA</name>
<organism evidence="2 3">
    <name type="scientific">Eumeta variegata</name>
    <name type="common">Bagworm moth</name>
    <name type="synonym">Eumeta japonica</name>
    <dbReference type="NCBI Taxonomy" id="151549"/>
    <lineage>
        <taxon>Eukaryota</taxon>
        <taxon>Metazoa</taxon>
        <taxon>Ecdysozoa</taxon>
        <taxon>Arthropoda</taxon>
        <taxon>Hexapoda</taxon>
        <taxon>Insecta</taxon>
        <taxon>Pterygota</taxon>
        <taxon>Neoptera</taxon>
        <taxon>Endopterygota</taxon>
        <taxon>Lepidoptera</taxon>
        <taxon>Glossata</taxon>
        <taxon>Ditrysia</taxon>
        <taxon>Tineoidea</taxon>
        <taxon>Psychidae</taxon>
        <taxon>Oiketicinae</taxon>
        <taxon>Eumeta</taxon>
    </lineage>
</organism>
<evidence type="ECO:0000313" key="2">
    <source>
        <dbReference type="EMBL" id="GBP08887.1"/>
    </source>
</evidence>
<keyword evidence="3" id="KW-1185">Reference proteome</keyword>
<dbReference type="Proteomes" id="UP000299102">
    <property type="component" value="Unassembled WGS sequence"/>
</dbReference>
<gene>
    <name evidence="2" type="ORF">EVAR_78278_1</name>
</gene>